<accession>A0ABQ2GTY6</accession>
<gene>
    <name evidence="1" type="ORF">GCM10010841_22370</name>
</gene>
<dbReference type="PANTHER" id="PTHR46889:SF4">
    <property type="entry name" value="TRANSPOSASE INSO FOR INSERTION SEQUENCE ELEMENT IS911B-RELATED"/>
    <property type="match status" value="1"/>
</dbReference>
<sequence>MDARLPIFLDFDVSGVGDGTFQAELAHLRARGRMTRKGDCWVNAVVESLSGFLKQNLLEDTSFEDRTVAGQAVFEVIGILWNGRHHHSTSGGWMAREFERQPTAA</sequence>
<protein>
    <recommendedName>
        <fullName evidence="3">Integrase catalytic domain-containing protein</fullName>
    </recommendedName>
</protein>
<dbReference type="Proteomes" id="UP000661918">
    <property type="component" value="Unassembled WGS sequence"/>
</dbReference>
<comment type="caution">
    <text evidence="1">The sequence shown here is derived from an EMBL/GenBank/DDBJ whole genome shotgun (WGS) entry which is preliminary data.</text>
</comment>
<evidence type="ECO:0000313" key="2">
    <source>
        <dbReference type="Proteomes" id="UP000661918"/>
    </source>
</evidence>
<evidence type="ECO:0000313" key="1">
    <source>
        <dbReference type="EMBL" id="GGM13276.1"/>
    </source>
</evidence>
<dbReference type="PANTHER" id="PTHR46889">
    <property type="entry name" value="TRANSPOSASE INSF FOR INSERTION SEQUENCE IS3B-RELATED"/>
    <property type="match status" value="1"/>
</dbReference>
<name>A0ABQ2GTY6_9DEIO</name>
<dbReference type="EMBL" id="BMOM01000018">
    <property type="protein sequence ID" value="GGM13276.1"/>
    <property type="molecule type" value="Genomic_DNA"/>
</dbReference>
<organism evidence="1 2">
    <name type="scientific">Deinococcus aerophilus</name>
    <dbReference type="NCBI Taxonomy" id="522488"/>
    <lineage>
        <taxon>Bacteria</taxon>
        <taxon>Thermotogati</taxon>
        <taxon>Deinococcota</taxon>
        <taxon>Deinococci</taxon>
        <taxon>Deinococcales</taxon>
        <taxon>Deinococcaceae</taxon>
        <taxon>Deinococcus</taxon>
    </lineage>
</organism>
<keyword evidence="2" id="KW-1185">Reference proteome</keyword>
<dbReference type="InterPro" id="IPR050900">
    <property type="entry name" value="Transposase_IS3/IS150/IS904"/>
</dbReference>
<reference evidence="2" key="1">
    <citation type="journal article" date="2019" name="Int. J. Syst. Evol. Microbiol.">
        <title>The Global Catalogue of Microorganisms (GCM) 10K type strain sequencing project: providing services to taxonomists for standard genome sequencing and annotation.</title>
        <authorList>
            <consortium name="The Broad Institute Genomics Platform"/>
            <consortium name="The Broad Institute Genome Sequencing Center for Infectious Disease"/>
            <person name="Wu L."/>
            <person name="Ma J."/>
        </authorList>
    </citation>
    <scope>NUCLEOTIDE SEQUENCE [LARGE SCALE GENOMIC DNA]</scope>
    <source>
        <strain evidence="2">JCM 15443</strain>
    </source>
</reference>
<evidence type="ECO:0008006" key="3">
    <source>
        <dbReference type="Google" id="ProtNLM"/>
    </source>
</evidence>
<proteinExistence type="predicted"/>